<organism evidence="3 4">
    <name type="scientific">Streptomyces finlayi</name>
    <dbReference type="NCBI Taxonomy" id="67296"/>
    <lineage>
        <taxon>Bacteria</taxon>
        <taxon>Bacillati</taxon>
        <taxon>Actinomycetota</taxon>
        <taxon>Actinomycetes</taxon>
        <taxon>Kitasatosporales</taxon>
        <taxon>Streptomycetaceae</taxon>
        <taxon>Streptomyces</taxon>
    </lineage>
</organism>
<keyword evidence="4" id="KW-1185">Reference proteome</keyword>
<feature type="signal peptide" evidence="2">
    <location>
        <begin position="1"/>
        <end position="24"/>
    </location>
</feature>
<gene>
    <name evidence="3" type="ORF">F0344_15720</name>
</gene>
<reference evidence="4" key="1">
    <citation type="submission" date="2019-10" db="EMBL/GenBank/DDBJ databases">
        <title>Antimicrobial potential of Antarctic Bacteria.</title>
        <authorList>
            <person name="Benaud N."/>
            <person name="Edwards R.J."/>
            <person name="Ferrari B.C."/>
        </authorList>
    </citation>
    <scope>NUCLEOTIDE SEQUENCE [LARGE SCALE GENOMIC DNA]</scope>
    <source>
        <strain evidence="4">NBSH44</strain>
    </source>
</reference>
<dbReference type="KEGG" id="sfiy:F0344_15720"/>
<dbReference type="RefSeq" id="WP_185299390.1">
    <property type="nucleotide sequence ID" value="NZ_CP045702.1"/>
</dbReference>
<proteinExistence type="predicted"/>
<dbReference type="PROSITE" id="PS51257">
    <property type="entry name" value="PROKAR_LIPOPROTEIN"/>
    <property type="match status" value="1"/>
</dbReference>
<feature type="compositionally biased region" description="Basic and acidic residues" evidence="1">
    <location>
        <begin position="31"/>
        <end position="41"/>
    </location>
</feature>
<sequence length="260" mass="26003">MRATAVRRTALAASVATLALLATACGGSDSSKGDEVKEGAKEGAAGKPAVKALTAAELEKVSLVQGDVKAHKIAKAGAKDNVAAADVSSDKEECAPLARAFYGAEEGKPVATTKRSVVSEPEADAGDVTEGDAEDALASAFDVTSTLLSLASYDGATAEGNIAALRKAATDCAGGFSITMAGETQKVTKITEEKVSGGDEALAWTLAAEQDGETMQLTLVALRQGGTVGTLTSFNLAAMSGKGTIELPAAVVAAQVAKLA</sequence>
<feature type="chain" id="PRO_5039386313" description="Lipoprotein" evidence="2">
    <location>
        <begin position="25"/>
        <end position="260"/>
    </location>
</feature>
<keyword evidence="2" id="KW-0732">Signal</keyword>
<evidence type="ECO:0000256" key="1">
    <source>
        <dbReference type="SAM" id="MobiDB-lite"/>
    </source>
</evidence>
<evidence type="ECO:0000313" key="4">
    <source>
        <dbReference type="Proteomes" id="UP000515307"/>
    </source>
</evidence>
<evidence type="ECO:0000256" key="2">
    <source>
        <dbReference type="SAM" id="SignalP"/>
    </source>
</evidence>
<name>A0A7G7BKM4_9ACTN</name>
<accession>A0A7G7BKM4</accession>
<protein>
    <recommendedName>
        <fullName evidence="5">Lipoprotein</fullName>
    </recommendedName>
</protein>
<feature type="region of interest" description="Disordered" evidence="1">
    <location>
        <begin position="27"/>
        <end position="48"/>
    </location>
</feature>
<dbReference type="EMBL" id="CP045702">
    <property type="protein sequence ID" value="QNE75889.1"/>
    <property type="molecule type" value="Genomic_DNA"/>
</dbReference>
<dbReference type="Proteomes" id="UP000515307">
    <property type="component" value="Chromosome"/>
</dbReference>
<evidence type="ECO:0008006" key="5">
    <source>
        <dbReference type="Google" id="ProtNLM"/>
    </source>
</evidence>
<dbReference type="AlphaFoldDB" id="A0A7G7BKM4"/>
<evidence type="ECO:0000313" key="3">
    <source>
        <dbReference type="EMBL" id="QNE75889.1"/>
    </source>
</evidence>